<comment type="caution">
    <text evidence="4">The sequence shown here is derived from an EMBL/GenBank/DDBJ whole genome shotgun (WGS) entry which is preliminary data.</text>
</comment>
<evidence type="ECO:0000256" key="1">
    <source>
        <dbReference type="ARBA" id="ARBA00010515"/>
    </source>
</evidence>
<evidence type="ECO:0000313" key="5">
    <source>
        <dbReference type="Proteomes" id="UP001597171"/>
    </source>
</evidence>
<reference evidence="5" key="1">
    <citation type="journal article" date="2019" name="Int. J. Syst. Evol. Microbiol.">
        <title>The Global Catalogue of Microorganisms (GCM) 10K type strain sequencing project: providing services to taxonomists for standard genome sequencing and annotation.</title>
        <authorList>
            <consortium name="The Broad Institute Genomics Platform"/>
            <consortium name="The Broad Institute Genome Sequencing Center for Infectious Disease"/>
            <person name="Wu L."/>
            <person name="Ma J."/>
        </authorList>
    </citation>
    <scope>NUCLEOTIDE SEQUENCE [LARGE SCALE GENOMIC DNA]</scope>
    <source>
        <strain evidence="5">CCUG 61696</strain>
    </source>
</reference>
<dbReference type="RefSeq" id="WP_378774606.1">
    <property type="nucleotide sequence ID" value="NZ_JBHTMX010000024.1"/>
</dbReference>
<dbReference type="InterPro" id="IPR002168">
    <property type="entry name" value="Lipase_GDXG_HIS_AS"/>
</dbReference>
<dbReference type="PANTHER" id="PTHR48081:SF30">
    <property type="entry name" value="ACETYL-HYDROLASE LIPR-RELATED"/>
    <property type="match status" value="1"/>
</dbReference>
<dbReference type="GO" id="GO:0016787">
    <property type="term" value="F:hydrolase activity"/>
    <property type="evidence" value="ECO:0007669"/>
    <property type="project" value="UniProtKB-KW"/>
</dbReference>
<accession>A0ABW3Z5E1</accession>
<dbReference type="Gene3D" id="3.40.50.1820">
    <property type="entry name" value="alpha/beta hydrolase"/>
    <property type="match status" value="1"/>
</dbReference>
<evidence type="ECO:0000256" key="2">
    <source>
        <dbReference type="ARBA" id="ARBA00022801"/>
    </source>
</evidence>
<dbReference type="EMBL" id="JBHTMX010000024">
    <property type="protein sequence ID" value="MFD1331402.1"/>
    <property type="molecule type" value="Genomic_DNA"/>
</dbReference>
<dbReference type="InterPro" id="IPR029058">
    <property type="entry name" value="AB_hydrolase_fold"/>
</dbReference>
<sequence>MEGPVSAQARMLNLVLRYAVKPRLEHNPDVIRLRREVDAVARVAPDFPRNVVRRADAVGGVAVERHTAIGHRGGRTLLYLHGGAFVAGSPRTHRGIAGRLARGVGAETVVPDYRLAPEHPFPAALADAVAVYAALLEEAAAPDAVALVGDSAGGNLAFALLLRLKADGLPLPAAAVGLSPFVDMTGSGDSMSGNAGLDPFLDAAGLPLVVDAYASGRDLRDPLLSPLFGDLSGLPPCFLQCGGSEILRDDAVRLHAALCAAGTPATLEVWPEMPHVWQAFARFLPEARTAIAHMVAFLDATLAAGGKHGLAAVA</sequence>
<dbReference type="Proteomes" id="UP001597171">
    <property type="component" value="Unassembled WGS sequence"/>
</dbReference>
<evidence type="ECO:0000259" key="3">
    <source>
        <dbReference type="Pfam" id="PF07859"/>
    </source>
</evidence>
<keyword evidence="2 4" id="KW-0378">Hydrolase</keyword>
<dbReference type="SUPFAM" id="SSF53474">
    <property type="entry name" value="alpha/beta-Hydrolases"/>
    <property type="match status" value="1"/>
</dbReference>
<dbReference type="PROSITE" id="PS01173">
    <property type="entry name" value="LIPASE_GDXG_HIS"/>
    <property type="match status" value="1"/>
</dbReference>
<protein>
    <submittedName>
        <fullName evidence="4">Alpha/beta hydrolase</fullName>
    </submittedName>
</protein>
<proteinExistence type="inferred from homology"/>
<comment type="similarity">
    <text evidence="1">Belongs to the 'GDXG' lipolytic enzyme family.</text>
</comment>
<gene>
    <name evidence="4" type="ORF">ACFQ4O_05255</name>
</gene>
<evidence type="ECO:0000313" key="4">
    <source>
        <dbReference type="EMBL" id="MFD1331402.1"/>
    </source>
</evidence>
<organism evidence="4 5">
    <name type="scientific">Methylopila musalis</name>
    <dbReference type="NCBI Taxonomy" id="1134781"/>
    <lineage>
        <taxon>Bacteria</taxon>
        <taxon>Pseudomonadati</taxon>
        <taxon>Pseudomonadota</taxon>
        <taxon>Alphaproteobacteria</taxon>
        <taxon>Hyphomicrobiales</taxon>
        <taxon>Methylopilaceae</taxon>
        <taxon>Methylopila</taxon>
    </lineage>
</organism>
<feature type="domain" description="Alpha/beta hydrolase fold-3" evidence="3">
    <location>
        <begin position="77"/>
        <end position="278"/>
    </location>
</feature>
<dbReference type="Pfam" id="PF07859">
    <property type="entry name" value="Abhydrolase_3"/>
    <property type="match status" value="1"/>
</dbReference>
<name>A0ABW3Z5E1_9HYPH</name>
<dbReference type="PANTHER" id="PTHR48081">
    <property type="entry name" value="AB HYDROLASE SUPERFAMILY PROTEIN C4A8.06C"/>
    <property type="match status" value="1"/>
</dbReference>
<dbReference type="InterPro" id="IPR013094">
    <property type="entry name" value="AB_hydrolase_3"/>
</dbReference>
<dbReference type="InterPro" id="IPR050300">
    <property type="entry name" value="GDXG_lipolytic_enzyme"/>
</dbReference>
<keyword evidence="5" id="KW-1185">Reference proteome</keyword>